<dbReference type="RefSeq" id="WP_143183232.1">
    <property type="nucleotide sequence ID" value="NZ_FQYR01000003.1"/>
</dbReference>
<dbReference type="Proteomes" id="UP000184510">
    <property type="component" value="Unassembled WGS sequence"/>
</dbReference>
<dbReference type="OrthoDB" id="9803319at2"/>
<dbReference type="EMBL" id="FQYR01000003">
    <property type="protein sequence ID" value="SHJ27414.1"/>
    <property type="molecule type" value="Genomic_DNA"/>
</dbReference>
<sequence>MANKQDKAPLNVPGKFYNDYSCIDCGLCPETAPNIFRRDDEEGISYVYRQPSNTDELRLAIEAMECCPTESIGCDG</sequence>
<dbReference type="PANTHER" id="PTHR42773">
    <property type="entry name" value="METALLO-BETA-LACTAMASE-RELATED"/>
    <property type="match status" value="1"/>
</dbReference>
<dbReference type="STRING" id="1123071.SAMN02745181_1624"/>
<dbReference type="SUPFAM" id="SSF54862">
    <property type="entry name" value="4Fe-4S ferredoxins"/>
    <property type="match status" value="1"/>
</dbReference>
<dbReference type="Gene3D" id="3.30.70.20">
    <property type="match status" value="1"/>
</dbReference>
<dbReference type="InParanoid" id="A0A1M6HZ85"/>
<evidence type="ECO:0000313" key="3">
    <source>
        <dbReference type="Proteomes" id="UP000184510"/>
    </source>
</evidence>
<dbReference type="AlphaFoldDB" id="A0A1M6HZ85"/>
<reference evidence="2 3" key="1">
    <citation type="submission" date="2016-11" db="EMBL/GenBank/DDBJ databases">
        <authorList>
            <person name="Jaros S."/>
            <person name="Januszkiewicz K."/>
            <person name="Wedrychowicz H."/>
        </authorList>
    </citation>
    <scope>NUCLEOTIDE SEQUENCE [LARGE SCALE GENOMIC DNA]</scope>
    <source>
        <strain evidence="2 3">DSM 18772</strain>
    </source>
</reference>
<protein>
    <submittedName>
        <fullName evidence="2">4Fe-4S single cluster domain of Ferredoxin I</fullName>
    </submittedName>
</protein>
<evidence type="ECO:0000313" key="2">
    <source>
        <dbReference type="EMBL" id="SHJ27414.1"/>
    </source>
</evidence>
<dbReference type="InterPro" id="IPR017896">
    <property type="entry name" value="4Fe4S_Fe-S-bd"/>
</dbReference>
<organism evidence="2 3">
    <name type="scientific">Rubritalea squalenifaciens DSM 18772</name>
    <dbReference type="NCBI Taxonomy" id="1123071"/>
    <lineage>
        <taxon>Bacteria</taxon>
        <taxon>Pseudomonadati</taxon>
        <taxon>Verrucomicrobiota</taxon>
        <taxon>Verrucomicrobiia</taxon>
        <taxon>Verrucomicrobiales</taxon>
        <taxon>Rubritaleaceae</taxon>
        <taxon>Rubritalea</taxon>
    </lineage>
</organism>
<keyword evidence="3" id="KW-1185">Reference proteome</keyword>
<accession>A0A1M6HZ85</accession>
<name>A0A1M6HZ85_9BACT</name>
<gene>
    <name evidence="2" type="ORF">SAMN02745181_1624</name>
</gene>
<feature type="domain" description="4Fe-4S ferredoxin-type" evidence="1">
    <location>
        <begin position="14"/>
        <end position="41"/>
    </location>
</feature>
<dbReference type="Pfam" id="PF13370">
    <property type="entry name" value="Fer4_13"/>
    <property type="match status" value="1"/>
</dbReference>
<evidence type="ECO:0000259" key="1">
    <source>
        <dbReference type="PROSITE" id="PS51379"/>
    </source>
</evidence>
<dbReference type="PROSITE" id="PS51379">
    <property type="entry name" value="4FE4S_FER_2"/>
    <property type="match status" value="1"/>
</dbReference>
<proteinExistence type="predicted"/>
<dbReference type="PANTHER" id="PTHR42773:SF1">
    <property type="entry name" value="METALLO-BETA-LACTAMASE FAMILY PROTEIN"/>
    <property type="match status" value="1"/>
</dbReference>